<gene>
    <name evidence="1" type="ORF">pdam_00025253</name>
</gene>
<proteinExistence type="predicted"/>
<dbReference type="Proteomes" id="UP000275408">
    <property type="component" value="Unassembled WGS sequence"/>
</dbReference>
<sequence>MAARGLFRSTKLLSYFVRSLPISVYLMYSTATVYAGDRNEKKEDDSRRHKGCFAWKRKNTIVRNLATAKKERTQVNENLPEEEKDCEPATKIKTRSQQGISKKIFDIRSFVIATYSTHLAFCGNQKKKRKEEDVTKLSRTSRNATAM</sequence>
<dbReference type="AlphaFoldDB" id="A0A3M6UF92"/>
<organism evidence="1 2">
    <name type="scientific">Pocillopora damicornis</name>
    <name type="common">Cauliflower coral</name>
    <name type="synonym">Millepora damicornis</name>
    <dbReference type="NCBI Taxonomy" id="46731"/>
    <lineage>
        <taxon>Eukaryota</taxon>
        <taxon>Metazoa</taxon>
        <taxon>Cnidaria</taxon>
        <taxon>Anthozoa</taxon>
        <taxon>Hexacorallia</taxon>
        <taxon>Scleractinia</taxon>
        <taxon>Astrocoeniina</taxon>
        <taxon>Pocilloporidae</taxon>
        <taxon>Pocillopora</taxon>
    </lineage>
</organism>
<keyword evidence="2" id="KW-1185">Reference proteome</keyword>
<protein>
    <submittedName>
        <fullName evidence="1">Uncharacterized protein</fullName>
    </submittedName>
</protein>
<comment type="caution">
    <text evidence="1">The sequence shown here is derived from an EMBL/GenBank/DDBJ whole genome shotgun (WGS) entry which is preliminary data.</text>
</comment>
<name>A0A3M6UF92_POCDA</name>
<evidence type="ECO:0000313" key="1">
    <source>
        <dbReference type="EMBL" id="RMX52333.1"/>
    </source>
</evidence>
<evidence type="ECO:0000313" key="2">
    <source>
        <dbReference type="Proteomes" id="UP000275408"/>
    </source>
</evidence>
<dbReference type="EMBL" id="RCHS01001657">
    <property type="protein sequence ID" value="RMX52333.1"/>
    <property type="molecule type" value="Genomic_DNA"/>
</dbReference>
<accession>A0A3M6UF92</accession>
<reference evidence="1 2" key="1">
    <citation type="journal article" date="2018" name="Sci. Rep.">
        <title>Comparative analysis of the Pocillopora damicornis genome highlights role of immune system in coral evolution.</title>
        <authorList>
            <person name="Cunning R."/>
            <person name="Bay R.A."/>
            <person name="Gillette P."/>
            <person name="Baker A.C."/>
            <person name="Traylor-Knowles N."/>
        </authorList>
    </citation>
    <scope>NUCLEOTIDE SEQUENCE [LARGE SCALE GENOMIC DNA]</scope>
    <source>
        <strain evidence="1">RSMAS</strain>
        <tissue evidence="1">Whole animal</tissue>
    </source>
</reference>